<evidence type="ECO:0000313" key="8">
    <source>
        <dbReference type="Proteomes" id="UP000215137"/>
    </source>
</evidence>
<sequence length="318" mass="35357">MKIGVAGAGAVGSLFGALLANAHHEVTFLARGKHLTRLQERGIKVVTEQYPILNLNNEQTIFTNDIHALASVDILLFCVKSTDTKKLADSLKGVIKDETMIVTMQNGVDNEEILARSLTNNKIFSCATYVQASITEPGCVKESGSHQLLIGALQKEDSNQARKMVDLFQRAGISAKFTEEILNHKWKKLLWNITFNPLSAITKATIGEILESVELSALAKNVAAEAVSVAARQGYPFDKEKVIQSIFKKAAYAKDHQTSMLQDRLNGKAMEYESMCGYVLKLAHETKIEVPTIMSLYSILKFWDEKEKRKDYGYVEIL</sequence>
<evidence type="ECO:0000313" key="7">
    <source>
        <dbReference type="EMBL" id="ASV69874.1"/>
    </source>
</evidence>
<dbReference type="PANTHER" id="PTHR21708:SF26">
    <property type="entry name" value="2-DEHYDROPANTOATE 2-REDUCTASE"/>
    <property type="match status" value="1"/>
</dbReference>
<dbReference type="Proteomes" id="UP000215137">
    <property type="component" value="Chromosome"/>
</dbReference>
<feature type="domain" description="Ketopantoate reductase N-terminal" evidence="5">
    <location>
        <begin position="3"/>
        <end position="154"/>
    </location>
</feature>
<dbReference type="OrthoDB" id="9800163at2"/>
<evidence type="ECO:0000256" key="1">
    <source>
        <dbReference type="ARBA" id="ARBA00007870"/>
    </source>
</evidence>
<dbReference type="InterPro" id="IPR003710">
    <property type="entry name" value="ApbA"/>
</dbReference>
<organism evidence="7 8">
    <name type="scientific">Cytobacillus kochii</name>
    <dbReference type="NCBI Taxonomy" id="859143"/>
    <lineage>
        <taxon>Bacteria</taxon>
        <taxon>Bacillati</taxon>
        <taxon>Bacillota</taxon>
        <taxon>Bacilli</taxon>
        <taxon>Bacillales</taxon>
        <taxon>Bacillaceae</taxon>
        <taxon>Cytobacillus</taxon>
    </lineage>
</organism>
<dbReference type="EC" id="1.1.1.169" evidence="4"/>
<name>A0A248TNR6_9BACI</name>
<comment type="catalytic activity">
    <reaction evidence="4">
        <text>(R)-pantoate + NADP(+) = 2-dehydropantoate + NADPH + H(+)</text>
        <dbReference type="Rhea" id="RHEA:16233"/>
        <dbReference type="ChEBI" id="CHEBI:11561"/>
        <dbReference type="ChEBI" id="CHEBI:15378"/>
        <dbReference type="ChEBI" id="CHEBI:15980"/>
        <dbReference type="ChEBI" id="CHEBI:57783"/>
        <dbReference type="ChEBI" id="CHEBI:58349"/>
        <dbReference type="EC" id="1.1.1.169"/>
    </reaction>
</comment>
<evidence type="ECO:0000256" key="4">
    <source>
        <dbReference type="RuleBase" id="RU362068"/>
    </source>
</evidence>
<dbReference type="Pfam" id="PF02558">
    <property type="entry name" value="ApbA"/>
    <property type="match status" value="1"/>
</dbReference>
<gene>
    <name evidence="7" type="ORF">CKF48_22705</name>
</gene>
<accession>A0A248TNR6</accession>
<dbReference type="InterPro" id="IPR008927">
    <property type="entry name" value="6-PGluconate_DH-like_C_sf"/>
</dbReference>
<dbReference type="KEGG" id="bko:CKF48_22705"/>
<dbReference type="PANTHER" id="PTHR21708">
    <property type="entry name" value="PROBABLE 2-DEHYDROPANTOATE 2-REDUCTASE"/>
    <property type="match status" value="1"/>
</dbReference>
<dbReference type="InterPro" id="IPR051402">
    <property type="entry name" value="KPR-Related"/>
</dbReference>
<comment type="pathway">
    <text evidence="4">Cofactor biosynthesis; (R)-pantothenate biosynthesis; (R)-pantoate from 3-methyl-2-oxobutanoate: step 2/2.</text>
</comment>
<feature type="domain" description="Ketopantoate reductase C-terminal" evidence="6">
    <location>
        <begin position="181"/>
        <end position="301"/>
    </location>
</feature>
<dbReference type="Pfam" id="PF08546">
    <property type="entry name" value="ApbA_C"/>
    <property type="match status" value="1"/>
</dbReference>
<keyword evidence="3 4" id="KW-0560">Oxidoreductase</keyword>
<dbReference type="Gene3D" id="3.40.50.720">
    <property type="entry name" value="NAD(P)-binding Rossmann-like Domain"/>
    <property type="match status" value="1"/>
</dbReference>
<dbReference type="GO" id="GO:0015940">
    <property type="term" value="P:pantothenate biosynthetic process"/>
    <property type="evidence" value="ECO:0007669"/>
    <property type="project" value="UniProtKB-UniPathway"/>
</dbReference>
<protein>
    <recommendedName>
        <fullName evidence="4">2-dehydropantoate 2-reductase</fullName>
        <ecNumber evidence="4">1.1.1.169</ecNumber>
    </recommendedName>
    <alternativeName>
        <fullName evidence="4">Ketopantoate reductase</fullName>
    </alternativeName>
</protein>
<dbReference type="SUPFAM" id="SSF48179">
    <property type="entry name" value="6-phosphogluconate dehydrogenase C-terminal domain-like"/>
    <property type="match status" value="1"/>
</dbReference>
<evidence type="ECO:0000259" key="6">
    <source>
        <dbReference type="Pfam" id="PF08546"/>
    </source>
</evidence>
<dbReference type="EMBL" id="CP022983">
    <property type="protein sequence ID" value="ASV69874.1"/>
    <property type="molecule type" value="Genomic_DNA"/>
</dbReference>
<reference evidence="7 8" key="1">
    <citation type="submission" date="2017-08" db="EMBL/GenBank/DDBJ databases">
        <title>Complete Genome Sequence of Bacillus kochii Oregon-R-modENCODE STRAIN BDGP4, isolated from Drosophila melanogaster gut.</title>
        <authorList>
            <person name="Wan K.H."/>
            <person name="Yu C."/>
            <person name="Park S."/>
            <person name="Hammonds A.S."/>
            <person name="Booth B.W."/>
            <person name="Celniker S.E."/>
        </authorList>
    </citation>
    <scope>NUCLEOTIDE SEQUENCE [LARGE SCALE GENOMIC DNA]</scope>
    <source>
        <strain evidence="7 8">BDGP4</strain>
    </source>
</reference>
<dbReference type="FunFam" id="1.10.1040.10:FF:000017">
    <property type="entry name" value="2-dehydropantoate 2-reductase"/>
    <property type="match status" value="1"/>
</dbReference>
<dbReference type="GO" id="GO:0008677">
    <property type="term" value="F:2-dehydropantoate 2-reductase activity"/>
    <property type="evidence" value="ECO:0007669"/>
    <property type="project" value="UniProtKB-EC"/>
</dbReference>
<dbReference type="UniPathway" id="UPA00028">
    <property type="reaction ID" value="UER00004"/>
</dbReference>
<keyword evidence="2 4" id="KW-0521">NADP</keyword>
<dbReference type="InterPro" id="IPR013328">
    <property type="entry name" value="6PGD_dom2"/>
</dbReference>
<dbReference type="RefSeq" id="WP_095373438.1">
    <property type="nucleotide sequence ID" value="NZ_CP022983.1"/>
</dbReference>
<evidence type="ECO:0000256" key="2">
    <source>
        <dbReference type="ARBA" id="ARBA00022857"/>
    </source>
</evidence>
<keyword evidence="4" id="KW-0566">Pantothenate biosynthesis</keyword>
<proteinExistence type="inferred from homology"/>
<dbReference type="GO" id="GO:0005737">
    <property type="term" value="C:cytoplasm"/>
    <property type="evidence" value="ECO:0007669"/>
    <property type="project" value="TreeGrafter"/>
</dbReference>
<dbReference type="InterPro" id="IPR036291">
    <property type="entry name" value="NAD(P)-bd_dom_sf"/>
</dbReference>
<dbReference type="InterPro" id="IPR013332">
    <property type="entry name" value="KPR_N"/>
</dbReference>
<dbReference type="Gene3D" id="1.10.1040.10">
    <property type="entry name" value="N-(1-d-carboxylethyl)-l-norvaline Dehydrogenase, domain 2"/>
    <property type="match status" value="1"/>
</dbReference>
<dbReference type="SUPFAM" id="SSF51735">
    <property type="entry name" value="NAD(P)-binding Rossmann-fold domains"/>
    <property type="match status" value="1"/>
</dbReference>
<dbReference type="AlphaFoldDB" id="A0A248TNR6"/>
<dbReference type="NCBIfam" id="TIGR00745">
    <property type="entry name" value="apbA_panE"/>
    <property type="match status" value="1"/>
</dbReference>
<evidence type="ECO:0000259" key="5">
    <source>
        <dbReference type="Pfam" id="PF02558"/>
    </source>
</evidence>
<comment type="function">
    <text evidence="4">Catalyzes the NADPH-dependent reduction of ketopantoate into pantoic acid.</text>
</comment>
<evidence type="ECO:0000256" key="3">
    <source>
        <dbReference type="ARBA" id="ARBA00023002"/>
    </source>
</evidence>
<comment type="similarity">
    <text evidence="1 4">Belongs to the ketopantoate reductase family.</text>
</comment>
<dbReference type="InterPro" id="IPR013752">
    <property type="entry name" value="KPA_reductase"/>
</dbReference>
<keyword evidence="8" id="KW-1185">Reference proteome</keyword>